<protein>
    <submittedName>
        <fullName evidence="2">Uncharacterized protein</fullName>
    </submittedName>
</protein>
<evidence type="ECO:0000313" key="2">
    <source>
        <dbReference type="EMBL" id="KAI3945782.1"/>
    </source>
</evidence>
<keyword evidence="3" id="KW-1185">Reference proteome</keyword>
<dbReference type="EMBL" id="JAJJMB010003726">
    <property type="protein sequence ID" value="KAI3945782.1"/>
    <property type="molecule type" value="Genomic_DNA"/>
</dbReference>
<accession>A0AAD4TAL2</accession>
<evidence type="ECO:0000256" key="1">
    <source>
        <dbReference type="SAM" id="MobiDB-lite"/>
    </source>
</evidence>
<evidence type="ECO:0000313" key="3">
    <source>
        <dbReference type="Proteomes" id="UP001202328"/>
    </source>
</evidence>
<comment type="caution">
    <text evidence="2">The sequence shown here is derived from an EMBL/GenBank/DDBJ whole genome shotgun (WGS) entry which is preliminary data.</text>
</comment>
<feature type="region of interest" description="Disordered" evidence="1">
    <location>
        <begin position="141"/>
        <end position="170"/>
    </location>
</feature>
<gene>
    <name evidence="2" type="ORF">MKW98_023056</name>
</gene>
<organism evidence="2 3">
    <name type="scientific">Papaver atlanticum</name>
    <dbReference type="NCBI Taxonomy" id="357466"/>
    <lineage>
        <taxon>Eukaryota</taxon>
        <taxon>Viridiplantae</taxon>
        <taxon>Streptophyta</taxon>
        <taxon>Embryophyta</taxon>
        <taxon>Tracheophyta</taxon>
        <taxon>Spermatophyta</taxon>
        <taxon>Magnoliopsida</taxon>
        <taxon>Ranunculales</taxon>
        <taxon>Papaveraceae</taxon>
        <taxon>Papaveroideae</taxon>
        <taxon>Papaver</taxon>
    </lineage>
</organism>
<reference evidence="2" key="1">
    <citation type="submission" date="2022-04" db="EMBL/GenBank/DDBJ databases">
        <title>A functionally conserved STORR gene fusion in Papaver species that diverged 16.8 million years ago.</title>
        <authorList>
            <person name="Catania T."/>
        </authorList>
    </citation>
    <scope>NUCLEOTIDE SEQUENCE</scope>
    <source>
        <strain evidence="2">S-188037</strain>
    </source>
</reference>
<dbReference type="PANTHER" id="PTHR37722">
    <property type="entry name" value="OS01G0167700 PROTEIN"/>
    <property type="match status" value="1"/>
</dbReference>
<sequence length="305" mass="34531">MLITVLKLCKRFRKGSPESLMLHVDQLTRNVNEGHLKEIFVMPPSSIWMSRQGENRVHGEVFIFVHAPLVACCLCYLEGDSLISKVLEVYDHHIWKESQRSDASRIEIADDSLCDSNFDFLSCLFGNGMVKFQSRKSTHKRQRQYFEQKKRQQHSNGDDDAEGTHESAEYQRTPKSLDILSLLNLAGEAKGGNSGCNNADGPALRVSLLNYQVPKDMHKVAEIPVLRFSPVNYQLQKDTMETKSPAKEEKCASPRKKFSSYPHNIATFHKYSNKNGDKSDCWKNATETQFSLLDLLGEDGSNGKA</sequence>
<dbReference type="PANTHER" id="PTHR37722:SF2">
    <property type="entry name" value="OS01G0167700 PROTEIN"/>
    <property type="match status" value="1"/>
</dbReference>
<dbReference type="Proteomes" id="UP001202328">
    <property type="component" value="Unassembled WGS sequence"/>
</dbReference>
<name>A0AAD4TAL2_9MAGN</name>
<proteinExistence type="predicted"/>
<dbReference type="AlphaFoldDB" id="A0AAD4TAL2"/>